<feature type="domain" description="N-acetylmuramoyl-L-alanine amidase" evidence="9">
    <location>
        <begin position="31"/>
        <end position="168"/>
    </location>
</feature>
<feature type="chain" id="PRO_5013574088" description="Peptidoglycan-recognition protein" evidence="8">
    <location>
        <begin position="18"/>
        <end position="183"/>
    </location>
</feature>
<keyword evidence="4 6" id="KW-0391">Immunity</keyword>
<dbReference type="GO" id="GO:0042834">
    <property type="term" value="F:peptidoglycan binding"/>
    <property type="evidence" value="ECO:0007669"/>
    <property type="project" value="InterPro"/>
</dbReference>
<dbReference type="Pfam" id="PF01510">
    <property type="entry name" value="Amidase_2"/>
    <property type="match status" value="1"/>
</dbReference>
<dbReference type="PANTHER" id="PTHR11022:SF12">
    <property type="entry name" value="PEPTIDOGLYCAN RECOGNITION PROTEIN 3"/>
    <property type="match status" value="1"/>
</dbReference>
<dbReference type="GO" id="GO:0009253">
    <property type="term" value="P:peptidoglycan catabolic process"/>
    <property type="evidence" value="ECO:0007669"/>
    <property type="project" value="InterPro"/>
</dbReference>
<dbReference type="InterPro" id="IPR015510">
    <property type="entry name" value="PGRP"/>
</dbReference>
<evidence type="ECO:0000259" key="9">
    <source>
        <dbReference type="SMART" id="SM00644"/>
    </source>
</evidence>
<dbReference type="GO" id="GO:0045087">
    <property type="term" value="P:innate immune response"/>
    <property type="evidence" value="ECO:0007669"/>
    <property type="project" value="UniProtKB-KW"/>
</dbReference>
<feature type="disulfide bond" evidence="7">
    <location>
        <begin position="20"/>
        <end position="142"/>
    </location>
</feature>
<dbReference type="FunFam" id="3.40.80.10:FF:000001">
    <property type="entry name" value="Peptidoglycan recognition protein 1"/>
    <property type="match status" value="1"/>
</dbReference>
<evidence type="ECO:0000256" key="7">
    <source>
        <dbReference type="PIRSR" id="PIRSR037945-1"/>
    </source>
</evidence>
<keyword evidence="2 6" id="KW-0399">Innate immunity</keyword>
<dbReference type="GO" id="GO:0008270">
    <property type="term" value="F:zinc ion binding"/>
    <property type="evidence" value="ECO:0007669"/>
    <property type="project" value="InterPro"/>
</dbReference>
<keyword evidence="3 8" id="KW-0732">Signal</keyword>
<name>A0A2G9S444_AQUCT</name>
<evidence type="ECO:0000256" key="2">
    <source>
        <dbReference type="ARBA" id="ARBA00022588"/>
    </source>
</evidence>
<evidence type="ECO:0000313" key="12">
    <source>
        <dbReference type="Proteomes" id="UP000228934"/>
    </source>
</evidence>
<evidence type="ECO:0000256" key="8">
    <source>
        <dbReference type="SAM" id="SignalP"/>
    </source>
</evidence>
<sequence length="183" mass="20079">MIHFAVLLLVLCAAVNAQDCPTIISRAQWGGKTPTCRKMSTPVPNVIIHHTEGSFCNTRATCSAQARNIQNYHMNTRKWCDIGYNFLIGEDGVVYEGRGWTTIGAHATPVNPISIGIAFFGSFTSRVPNNAALNAAKKLIACGVAKNFIKRNYVLKGHRNVMSTSCPGNRLYNLITGWPHFKA</sequence>
<dbReference type="InterPro" id="IPR006619">
    <property type="entry name" value="PGRP_domain_met/bac"/>
</dbReference>
<evidence type="ECO:0000259" key="10">
    <source>
        <dbReference type="SMART" id="SM00701"/>
    </source>
</evidence>
<dbReference type="PIRSF" id="PIRSF037945">
    <property type="entry name" value="PGRPs"/>
    <property type="match status" value="1"/>
</dbReference>
<comment type="function">
    <text evidence="6">Innate immunity protein that plays several important functions in antimicrobial and antitumor defense systems.</text>
</comment>
<evidence type="ECO:0000256" key="1">
    <source>
        <dbReference type="ARBA" id="ARBA00007553"/>
    </source>
</evidence>
<dbReference type="OrthoDB" id="10001926at2759"/>
<accession>A0A2G9S444</accession>
<gene>
    <name evidence="11" type="ORF">AB205_0072260</name>
</gene>
<evidence type="ECO:0000256" key="4">
    <source>
        <dbReference type="ARBA" id="ARBA00022859"/>
    </source>
</evidence>
<dbReference type="CDD" id="cd06583">
    <property type="entry name" value="PGRP"/>
    <property type="match status" value="1"/>
</dbReference>
<keyword evidence="5 7" id="KW-1015">Disulfide bond</keyword>
<proteinExistence type="inferred from homology"/>
<dbReference type="GO" id="GO:0008745">
    <property type="term" value="F:N-acetylmuramoyl-L-alanine amidase activity"/>
    <property type="evidence" value="ECO:0007669"/>
    <property type="project" value="InterPro"/>
</dbReference>
<dbReference type="AlphaFoldDB" id="A0A2G9S444"/>
<comment type="similarity">
    <text evidence="1 6">Belongs to the N-acetylmuramoyl-L-alanine amidase 2 family.</text>
</comment>
<evidence type="ECO:0000313" key="11">
    <source>
        <dbReference type="EMBL" id="PIO34231.1"/>
    </source>
</evidence>
<keyword evidence="12" id="KW-1185">Reference proteome</keyword>
<evidence type="ECO:0000256" key="6">
    <source>
        <dbReference type="PIRNR" id="PIRNR037945"/>
    </source>
</evidence>
<dbReference type="SMART" id="SM00701">
    <property type="entry name" value="PGRP"/>
    <property type="match status" value="1"/>
</dbReference>
<dbReference type="Proteomes" id="UP000228934">
    <property type="component" value="Unassembled WGS sequence"/>
</dbReference>
<dbReference type="PANTHER" id="PTHR11022">
    <property type="entry name" value="PEPTIDOGLYCAN RECOGNITION PROTEIN"/>
    <property type="match status" value="1"/>
</dbReference>
<feature type="signal peptide" evidence="8">
    <location>
        <begin position="1"/>
        <end position="17"/>
    </location>
</feature>
<dbReference type="InterPro" id="IPR036505">
    <property type="entry name" value="Amidase/PGRP_sf"/>
</dbReference>
<dbReference type="SMART" id="SM00644">
    <property type="entry name" value="Ami_2"/>
    <property type="match status" value="1"/>
</dbReference>
<protein>
    <recommendedName>
        <fullName evidence="6">Peptidoglycan-recognition protein</fullName>
    </recommendedName>
</protein>
<dbReference type="Gene3D" id="3.40.80.10">
    <property type="entry name" value="Peptidoglycan recognition protein-like"/>
    <property type="match status" value="1"/>
</dbReference>
<dbReference type="InterPro" id="IPR017331">
    <property type="entry name" value="Peptidoglycan_recognition"/>
</dbReference>
<dbReference type="InterPro" id="IPR002502">
    <property type="entry name" value="Amidase_domain"/>
</dbReference>
<dbReference type="SUPFAM" id="SSF55846">
    <property type="entry name" value="N-acetylmuramoyl-L-alanine amidase-like"/>
    <property type="match status" value="1"/>
</dbReference>
<feature type="disulfide bond" evidence="7">
    <location>
        <begin position="56"/>
        <end position="62"/>
    </location>
</feature>
<feature type="domain" description="Peptidoglycan recognition protein family" evidence="10">
    <location>
        <begin position="21"/>
        <end position="162"/>
    </location>
</feature>
<reference evidence="12" key="1">
    <citation type="journal article" date="2017" name="Nat. Commun.">
        <title>The North American bullfrog draft genome provides insight into hormonal regulation of long noncoding RNA.</title>
        <authorList>
            <person name="Hammond S.A."/>
            <person name="Warren R.L."/>
            <person name="Vandervalk B.P."/>
            <person name="Kucuk E."/>
            <person name="Khan H."/>
            <person name="Gibb E.A."/>
            <person name="Pandoh P."/>
            <person name="Kirk H."/>
            <person name="Zhao Y."/>
            <person name="Jones M."/>
            <person name="Mungall A.J."/>
            <person name="Coope R."/>
            <person name="Pleasance S."/>
            <person name="Moore R.A."/>
            <person name="Holt R.A."/>
            <person name="Round J.M."/>
            <person name="Ohora S."/>
            <person name="Walle B.V."/>
            <person name="Veldhoen N."/>
            <person name="Helbing C.C."/>
            <person name="Birol I."/>
        </authorList>
    </citation>
    <scope>NUCLEOTIDE SEQUENCE [LARGE SCALE GENOMIC DNA]</scope>
</reference>
<evidence type="ECO:0000256" key="3">
    <source>
        <dbReference type="ARBA" id="ARBA00022729"/>
    </source>
</evidence>
<dbReference type="EMBL" id="KV927767">
    <property type="protein sequence ID" value="PIO34231.1"/>
    <property type="molecule type" value="Genomic_DNA"/>
</dbReference>
<organism evidence="11 12">
    <name type="scientific">Aquarana catesbeiana</name>
    <name type="common">American bullfrog</name>
    <name type="synonym">Rana catesbeiana</name>
    <dbReference type="NCBI Taxonomy" id="8400"/>
    <lineage>
        <taxon>Eukaryota</taxon>
        <taxon>Metazoa</taxon>
        <taxon>Chordata</taxon>
        <taxon>Craniata</taxon>
        <taxon>Vertebrata</taxon>
        <taxon>Euteleostomi</taxon>
        <taxon>Amphibia</taxon>
        <taxon>Batrachia</taxon>
        <taxon>Anura</taxon>
        <taxon>Neobatrachia</taxon>
        <taxon>Ranoidea</taxon>
        <taxon>Ranidae</taxon>
        <taxon>Aquarana</taxon>
    </lineage>
</organism>
<evidence type="ECO:0000256" key="5">
    <source>
        <dbReference type="ARBA" id="ARBA00023157"/>
    </source>
</evidence>